<protein>
    <submittedName>
        <fullName evidence="2">Putative ixodegrin protein</fullName>
    </submittedName>
</protein>
<dbReference type="EMBL" id="GADI01008052">
    <property type="protein sequence ID" value="JAA65756.1"/>
    <property type="molecule type" value="mRNA"/>
</dbReference>
<keyword evidence="1" id="KW-0732">Signal</keyword>
<dbReference type="GO" id="GO:0007586">
    <property type="term" value="P:digestion"/>
    <property type="evidence" value="ECO:0007669"/>
    <property type="project" value="InterPro"/>
</dbReference>
<name>A0A0K8R3Y8_IXORI</name>
<sequence>MKTLCAAFVFAVVVAEMLVHCESPMAQVPVVPPGVSTRPPGKVGEPCTTGADCRNGTCCRQGRGGGRTCRRLRKNGERCSDAPIKGSIYISQCPCLQGLQCFGDGVQTCVAVPQSNMYPRYPEGREHTL</sequence>
<proteinExistence type="evidence at transcript level"/>
<dbReference type="AlphaFoldDB" id="A0A0K8R3Y8"/>
<dbReference type="GO" id="GO:0005576">
    <property type="term" value="C:extracellular region"/>
    <property type="evidence" value="ECO:0007669"/>
    <property type="project" value="InterPro"/>
</dbReference>
<evidence type="ECO:0000256" key="1">
    <source>
        <dbReference type="SAM" id="SignalP"/>
    </source>
</evidence>
<dbReference type="PANTHER" id="PTHR10041:SF5">
    <property type="entry name" value="LEUCINE-RICH COLIPASE-LIKE PROTEIN 1"/>
    <property type="match status" value="1"/>
</dbReference>
<dbReference type="Gene3D" id="2.10.80.10">
    <property type="entry name" value="Lipase, subunit A"/>
    <property type="match status" value="1"/>
</dbReference>
<dbReference type="GO" id="GO:0016042">
    <property type="term" value="P:lipid catabolic process"/>
    <property type="evidence" value="ECO:0007669"/>
    <property type="project" value="InterPro"/>
</dbReference>
<dbReference type="InterPro" id="IPR001981">
    <property type="entry name" value="Colipase"/>
</dbReference>
<accession>A0A0K8R3Y8</accession>
<reference evidence="2" key="1">
    <citation type="submission" date="2012-12" db="EMBL/GenBank/DDBJ databases">
        <title>Identification and characterization of a phenylalanine ammonia-lyase gene family in Isatis indigotica Fort.</title>
        <authorList>
            <person name="Liu Q."/>
            <person name="Chen J."/>
            <person name="Zhou X."/>
            <person name="Di P."/>
            <person name="Xiao Y."/>
            <person name="Xuan H."/>
            <person name="Zhang L."/>
            <person name="Chen W."/>
        </authorList>
    </citation>
    <scope>NUCLEOTIDE SEQUENCE</scope>
    <source>
        <tissue evidence="2">Salivary gland</tissue>
    </source>
</reference>
<evidence type="ECO:0000313" key="2">
    <source>
        <dbReference type="EMBL" id="JAA65756.1"/>
    </source>
</evidence>
<dbReference type="PANTHER" id="PTHR10041">
    <property type="entry name" value="COLIPASE"/>
    <property type="match status" value="1"/>
</dbReference>
<feature type="chain" id="PRO_5005515677" evidence="1">
    <location>
        <begin position="22"/>
        <end position="129"/>
    </location>
</feature>
<feature type="signal peptide" evidence="1">
    <location>
        <begin position="1"/>
        <end position="21"/>
    </location>
</feature>
<dbReference type="GO" id="GO:0008047">
    <property type="term" value="F:enzyme activator activity"/>
    <property type="evidence" value="ECO:0007669"/>
    <property type="project" value="InterPro"/>
</dbReference>
<organism evidence="2">
    <name type="scientific">Ixodes ricinus</name>
    <name type="common">Common tick</name>
    <name type="synonym">Acarus ricinus</name>
    <dbReference type="NCBI Taxonomy" id="34613"/>
    <lineage>
        <taxon>Eukaryota</taxon>
        <taxon>Metazoa</taxon>
        <taxon>Ecdysozoa</taxon>
        <taxon>Arthropoda</taxon>
        <taxon>Chelicerata</taxon>
        <taxon>Arachnida</taxon>
        <taxon>Acari</taxon>
        <taxon>Parasitiformes</taxon>
        <taxon>Ixodida</taxon>
        <taxon>Ixodoidea</taxon>
        <taxon>Ixodidae</taxon>
        <taxon>Ixodinae</taxon>
        <taxon>Ixodes</taxon>
    </lineage>
</organism>